<keyword evidence="1" id="KW-0472">Membrane</keyword>
<keyword evidence="1" id="KW-0812">Transmembrane</keyword>
<name>A0ABY5BSY2_9LACO</name>
<protein>
    <recommendedName>
        <fullName evidence="4">HlyD family efflux transporter periplasmic adaptor subunit</fullName>
    </recommendedName>
</protein>
<keyword evidence="1" id="KW-1133">Transmembrane helix</keyword>
<dbReference type="RefSeq" id="WP_252797523.1">
    <property type="nucleotide sequence ID" value="NZ_CP097118.1"/>
</dbReference>
<evidence type="ECO:0000313" key="3">
    <source>
        <dbReference type="Proteomes" id="UP001057025"/>
    </source>
</evidence>
<organism evidence="2 3">
    <name type="scientific">Fructilactobacillus hinvesii</name>
    <dbReference type="NCBI Taxonomy" id="2940300"/>
    <lineage>
        <taxon>Bacteria</taxon>
        <taxon>Bacillati</taxon>
        <taxon>Bacillota</taxon>
        <taxon>Bacilli</taxon>
        <taxon>Lactobacillales</taxon>
        <taxon>Lactobacillaceae</taxon>
        <taxon>Fructilactobacillus</taxon>
    </lineage>
</organism>
<evidence type="ECO:0008006" key="4">
    <source>
        <dbReference type="Google" id="ProtNLM"/>
    </source>
</evidence>
<accession>A0ABY5BSY2</accession>
<dbReference type="Proteomes" id="UP001057025">
    <property type="component" value="Chromosome"/>
</dbReference>
<proteinExistence type="predicted"/>
<evidence type="ECO:0000313" key="2">
    <source>
        <dbReference type="EMBL" id="USS88237.1"/>
    </source>
</evidence>
<sequence length="301" mass="34455">MKKIISLTLLIISIIVFFISVTLIENSTKKTKYTDFKIEKSDDLILNGVVKPAKEIKISNNIPNSTHLLYGTLNNGRFVRKGEPIGSYSYKNTDDNTSLKIKQLTSEKNNLNSNQSVDDQIKINEINKQINDLSQKLYIHDYLAPFNGYIQLDPMDKKNARFISSSQFINTSIGQYDLQTICQNKDVNLLEESTGKKATGKIDYISLLTDSNTKSYSILIKSARKFNYDNSIEIKIPVDKIIIPDTAVNKDVIYIKKNGKYRKVKNEIEKQNNDWVLKNESNVKVGDKILLNYKELPKNER</sequence>
<dbReference type="EMBL" id="CP097118">
    <property type="protein sequence ID" value="USS88237.1"/>
    <property type="molecule type" value="Genomic_DNA"/>
</dbReference>
<keyword evidence="3" id="KW-1185">Reference proteome</keyword>
<feature type="transmembrane region" description="Helical" evidence="1">
    <location>
        <begin position="7"/>
        <end position="24"/>
    </location>
</feature>
<gene>
    <name evidence="2" type="ORF">M3M39_01805</name>
</gene>
<evidence type="ECO:0000256" key="1">
    <source>
        <dbReference type="SAM" id="Phobius"/>
    </source>
</evidence>
<reference evidence="2" key="1">
    <citation type="submission" date="2022-05" db="EMBL/GenBank/DDBJ databases">
        <authorList>
            <person name="Oliphant S.A."/>
            <person name="Watson-Haigh N.S."/>
            <person name="Sumby K.M."/>
            <person name="Gardner J.M."/>
            <person name="Jiranek V."/>
        </authorList>
    </citation>
    <scope>NUCLEOTIDE SEQUENCE</scope>
    <source>
        <strain evidence="2">KI11_C11</strain>
    </source>
</reference>